<evidence type="ECO:0000313" key="1">
    <source>
        <dbReference type="EMBL" id="MEQ2471090.1"/>
    </source>
</evidence>
<dbReference type="Proteomes" id="UP001438008">
    <property type="component" value="Unassembled WGS sequence"/>
</dbReference>
<evidence type="ECO:0000313" key="2">
    <source>
        <dbReference type="Proteomes" id="UP001438008"/>
    </source>
</evidence>
<dbReference type="Gene3D" id="1.10.1070.20">
    <property type="match status" value="1"/>
</dbReference>
<dbReference type="RefSeq" id="WP_349163381.1">
    <property type="nucleotide sequence ID" value="NZ_JBBMFE010000001.1"/>
</dbReference>
<accession>A0ABV1FCH9</accession>
<gene>
    <name evidence="1" type="ORF">WMO29_01030</name>
</gene>
<dbReference type="EMBL" id="JBBMFE010000001">
    <property type="protein sequence ID" value="MEQ2471090.1"/>
    <property type="molecule type" value="Genomic_DNA"/>
</dbReference>
<comment type="caution">
    <text evidence="1">The sequence shown here is derived from an EMBL/GenBank/DDBJ whole genome shotgun (WGS) entry which is preliminary data.</text>
</comment>
<name>A0ABV1FCH9_9FIRM</name>
<proteinExistence type="predicted"/>
<evidence type="ECO:0008006" key="3">
    <source>
        <dbReference type="Google" id="ProtNLM"/>
    </source>
</evidence>
<reference evidence="1 2" key="1">
    <citation type="submission" date="2024-03" db="EMBL/GenBank/DDBJ databases">
        <title>Human intestinal bacterial collection.</title>
        <authorList>
            <person name="Pauvert C."/>
            <person name="Hitch T.C.A."/>
            <person name="Clavel T."/>
        </authorList>
    </citation>
    <scope>NUCLEOTIDE SEQUENCE [LARGE SCALE GENOMIC DNA]</scope>
    <source>
        <strain evidence="1 2">CLA-AA-H132</strain>
    </source>
</reference>
<organism evidence="1 2">
    <name type="scientific">Laedolimicola intestinihominis</name>
    <dbReference type="NCBI Taxonomy" id="3133166"/>
    <lineage>
        <taxon>Bacteria</taxon>
        <taxon>Bacillati</taxon>
        <taxon>Bacillota</taxon>
        <taxon>Clostridia</taxon>
        <taxon>Lachnospirales</taxon>
        <taxon>Lachnospiraceae</taxon>
        <taxon>Laedolimicola</taxon>
    </lineage>
</organism>
<sequence>MMEEKRFAVEATISTEEMKRIRKKLDLTQKGFVGLLGCSKKTVERVTGLRNFGIYMNQLFTIDALFLNEDRHTHNMAVLMDGEGRFSLCSVFDNGGALLSDMSMDYPMSEDPVVLMREVKAKTISTDFDEQLDVSERLYGRNLRFHFTKKQGAELLKKAVGYEEEIRNRVASILYLQMDKYRYLWK</sequence>
<protein>
    <recommendedName>
        <fullName evidence="3">XRE family transcriptional regulator</fullName>
    </recommendedName>
</protein>
<keyword evidence="2" id="KW-1185">Reference proteome</keyword>